<name>A0ACC2V682_9TREE</name>
<protein>
    <submittedName>
        <fullName evidence="1">Uncharacterized protein</fullName>
    </submittedName>
</protein>
<dbReference type="EMBL" id="JASBWT010000025">
    <property type="protein sequence ID" value="KAJ9094425.1"/>
    <property type="molecule type" value="Genomic_DNA"/>
</dbReference>
<keyword evidence="2" id="KW-1185">Reference proteome</keyword>
<dbReference type="Proteomes" id="UP001227268">
    <property type="component" value="Unassembled WGS sequence"/>
</dbReference>
<evidence type="ECO:0000313" key="2">
    <source>
        <dbReference type="Proteomes" id="UP001227268"/>
    </source>
</evidence>
<accession>A0ACC2V682</accession>
<organism evidence="1 2">
    <name type="scientific">Naganishia friedmannii</name>
    <dbReference type="NCBI Taxonomy" id="89922"/>
    <lineage>
        <taxon>Eukaryota</taxon>
        <taxon>Fungi</taxon>
        <taxon>Dikarya</taxon>
        <taxon>Basidiomycota</taxon>
        <taxon>Agaricomycotina</taxon>
        <taxon>Tremellomycetes</taxon>
        <taxon>Filobasidiales</taxon>
        <taxon>Filobasidiaceae</taxon>
        <taxon>Naganishia</taxon>
    </lineage>
</organism>
<evidence type="ECO:0000313" key="1">
    <source>
        <dbReference type="EMBL" id="KAJ9094425.1"/>
    </source>
</evidence>
<sequence length="87" mass="9665">MPAPKIAILLDVIKAVRLDECQHRIVNHTLANLDQKHVFNPFAFRELDAVMAGTTVELTREQAAHFVAEVPPAPLAVEQAKKDERGL</sequence>
<comment type="caution">
    <text evidence="1">The sequence shown here is derived from an EMBL/GenBank/DDBJ whole genome shotgun (WGS) entry which is preliminary data.</text>
</comment>
<gene>
    <name evidence="1" type="ORF">QFC21_005964</name>
</gene>
<reference evidence="1" key="1">
    <citation type="submission" date="2023-04" db="EMBL/GenBank/DDBJ databases">
        <title>Draft Genome sequencing of Naganishia species isolated from polar environments using Oxford Nanopore Technology.</title>
        <authorList>
            <person name="Leo P."/>
            <person name="Venkateswaran K."/>
        </authorList>
    </citation>
    <scope>NUCLEOTIDE SEQUENCE</scope>
    <source>
        <strain evidence="1">MNA-CCFEE 5423</strain>
    </source>
</reference>
<proteinExistence type="predicted"/>